<evidence type="ECO:0000313" key="2">
    <source>
        <dbReference type="EMBL" id="GMN40240.1"/>
    </source>
</evidence>
<reference evidence="2" key="1">
    <citation type="submission" date="2023-07" db="EMBL/GenBank/DDBJ databases">
        <title>draft genome sequence of fig (Ficus carica).</title>
        <authorList>
            <person name="Takahashi T."/>
            <person name="Nishimura K."/>
        </authorList>
    </citation>
    <scope>NUCLEOTIDE SEQUENCE</scope>
</reference>
<dbReference type="PANTHER" id="PTHR12482">
    <property type="entry name" value="LIPASE ROG1-RELATED-RELATED"/>
    <property type="match status" value="1"/>
</dbReference>
<gene>
    <name evidence="2" type="ORF">TIFTF001_009470</name>
</gene>
<evidence type="ECO:0000256" key="1">
    <source>
        <dbReference type="SAM" id="MobiDB-lite"/>
    </source>
</evidence>
<protein>
    <submittedName>
        <fullName evidence="2">Uncharacterized protein</fullName>
    </submittedName>
</protein>
<keyword evidence="3" id="KW-1185">Reference proteome</keyword>
<feature type="compositionally biased region" description="Low complexity" evidence="1">
    <location>
        <begin position="474"/>
        <end position="484"/>
    </location>
</feature>
<organism evidence="2 3">
    <name type="scientific">Ficus carica</name>
    <name type="common">Common fig</name>
    <dbReference type="NCBI Taxonomy" id="3494"/>
    <lineage>
        <taxon>Eukaryota</taxon>
        <taxon>Viridiplantae</taxon>
        <taxon>Streptophyta</taxon>
        <taxon>Embryophyta</taxon>
        <taxon>Tracheophyta</taxon>
        <taxon>Spermatophyta</taxon>
        <taxon>Magnoliopsida</taxon>
        <taxon>eudicotyledons</taxon>
        <taxon>Gunneridae</taxon>
        <taxon>Pentapetalae</taxon>
        <taxon>rosids</taxon>
        <taxon>fabids</taxon>
        <taxon>Rosales</taxon>
        <taxon>Moraceae</taxon>
        <taxon>Ficeae</taxon>
        <taxon>Ficus</taxon>
    </lineage>
</organism>
<feature type="region of interest" description="Disordered" evidence="1">
    <location>
        <begin position="304"/>
        <end position="326"/>
    </location>
</feature>
<dbReference type="EMBL" id="BTGU01000010">
    <property type="protein sequence ID" value="GMN40240.1"/>
    <property type="molecule type" value="Genomic_DNA"/>
</dbReference>
<feature type="region of interest" description="Disordered" evidence="1">
    <location>
        <begin position="471"/>
        <end position="490"/>
    </location>
</feature>
<dbReference type="Pfam" id="PF12394">
    <property type="entry name" value="DUF3657"/>
    <property type="match status" value="1"/>
</dbReference>
<name>A0AA88D1C4_FICCA</name>
<proteinExistence type="predicted"/>
<evidence type="ECO:0000313" key="3">
    <source>
        <dbReference type="Proteomes" id="UP001187192"/>
    </source>
</evidence>
<sequence>MFRRLGWLVGLNYRSWSGKRLTDANAHPAKVKPVAMFDTVQEIAIYIHKFHNLDLFQQGWYQIKITMRWEDSEYTSVGTPARVVQYEAPDLGSDDVYGVWRIDDTDNSFSTQPFRIKYARQDVLLSIMISFNLSLGKYEGPPTSAVIMKFELMYAPISLTGSDLQASLSDCSVAVHEFRIPPKALSGLHSYCPVHFDAFHAVLIDASVHITLLKGDSYAAPKKRSSYSHTAEVVADESFDGSNQATGQVASADAKCVMLVKSLLAARDILLEELQRLSKAIDLPLDLTDFISEMDDIKFPDSALQGNVSPPDGKVSGQGKQQNGFEDNFKDRVNITQTAYMIRSNKTRILECLRDAWAKDRRAEWSIWMVYSKVEMPHHFLNSSADDSSHHGVHKRVSNMLKLTDDPAQTAALRAERHRRSIAQMKINNRSIQDMHIFGDPSSIPVLIVERVMNAPRRTTSENSYLRHLDVIDSPGSPSAPGSEAGDKLTSMNKHANGRVLKAVVFVHGFQASLLFNFSF</sequence>
<dbReference type="InterPro" id="IPR022122">
    <property type="entry name" value="DUF3657"/>
</dbReference>
<dbReference type="InterPro" id="IPR044294">
    <property type="entry name" value="Lipase-like"/>
</dbReference>
<accession>A0AA88D1C4</accession>
<dbReference type="AlphaFoldDB" id="A0AA88D1C4"/>
<dbReference type="PANTHER" id="PTHR12482:SF5">
    <property type="entry name" value="DUF676 DOMAIN-CONTAINING PROTEIN"/>
    <property type="match status" value="1"/>
</dbReference>
<dbReference type="Proteomes" id="UP001187192">
    <property type="component" value="Unassembled WGS sequence"/>
</dbReference>
<comment type="caution">
    <text evidence="2">The sequence shown here is derived from an EMBL/GenBank/DDBJ whole genome shotgun (WGS) entry which is preliminary data.</text>
</comment>